<feature type="non-terminal residue" evidence="2">
    <location>
        <position position="1"/>
    </location>
</feature>
<feature type="domain" description="Retrotransposon gag" evidence="1">
    <location>
        <begin position="9"/>
        <end position="100"/>
    </location>
</feature>
<reference evidence="2" key="1">
    <citation type="submission" date="2018-05" db="EMBL/GenBank/DDBJ databases">
        <title>Draft genome of Mucuna pruriens seed.</title>
        <authorList>
            <person name="Nnadi N.E."/>
            <person name="Vos R."/>
            <person name="Hasami M.H."/>
            <person name="Devisetty U.K."/>
            <person name="Aguiy J.C."/>
        </authorList>
    </citation>
    <scope>NUCLEOTIDE SEQUENCE [LARGE SCALE GENOMIC DNA]</scope>
    <source>
        <strain evidence="2">JCA_2017</strain>
    </source>
</reference>
<gene>
    <name evidence="2" type="ORF">CR513_09991</name>
</gene>
<evidence type="ECO:0000259" key="1">
    <source>
        <dbReference type="Pfam" id="PF03732"/>
    </source>
</evidence>
<proteinExistence type="predicted"/>
<dbReference type="Proteomes" id="UP000257109">
    <property type="component" value="Unassembled WGS sequence"/>
</dbReference>
<evidence type="ECO:0000313" key="2">
    <source>
        <dbReference type="EMBL" id="RDY06078.1"/>
    </source>
</evidence>
<dbReference type="Pfam" id="PF03732">
    <property type="entry name" value="Retrotrans_gag"/>
    <property type="match status" value="1"/>
</dbReference>
<dbReference type="PANTHER" id="PTHR35046">
    <property type="entry name" value="ZINC KNUCKLE (CCHC-TYPE) FAMILY PROTEIN"/>
    <property type="match status" value="1"/>
</dbReference>
<evidence type="ECO:0000313" key="3">
    <source>
        <dbReference type="Proteomes" id="UP000257109"/>
    </source>
</evidence>
<protein>
    <recommendedName>
        <fullName evidence="1">Retrotransposon gag domain-containing protein</fullName>
    </recommendedName>
</protein>
<accession>A0A371HTH3</accession>
<dbReference type="PANTHER" id="PTHR35046:SF9">
    <property type="entry name" value="RNA-DIRECTED DNA POLYMERASE"/>
    <property type="match status" value="1"/>
</dbReference>
<sequence length="127" mass="15129">MRKVIMKGGGYALVWWNQFCREIKEERMRYANTWADLKKEFKSHFVPALYARDLYNRLQRMYQGSKSIEDYHVDIQVTLTRASVLESNKATIACFLHKLNRDIQDTMELYDYAFLDALVHQEIKVEA</sequence>
<comment type="caution">
    <text evidence="2">The sequence shown here is derived from an EMBL/GenBank/DDBJ whole genome shotgun (WGS) entry which is preliminary data.</text>
</comment>
<name>A0A371HTH3_MUCPR</name>
<dbReference type="AlphaFoldDB" id="A0A371HTH3"/>
<dbReference type="OrthoDB" id="1934635at2759"/>
<organism evidence="2 3">
    <name type="scientific">Mucuna pruriens</name>
    <name type="common">Velvet bean</name>
    <name type="synonym">Dolichos pruriens</name>
    <dbReference type="NCBI Taxonomy" id="157652"/>
    <lineage>
        <taxon>Eukaryota</taxon>
        <taxon>Viridiplantae</taxon>
        <taxon>Streptophyta</taxon>
        <taxon>Embryophyta</taxon>
        <taxon>Tracheophyta</taxon>
        <taxon>Spermatophyta</taxon>
        <taxon>Magnoliopsida</taxon>
        <taxon>eudicotyledons</taxon>
        <taxon>Gunneridae</taxon>
        <taxon>Pentapetalae</taxon>
        <taxon>rosids</taxon>
        <taxon>fabids</taxon>
        <taxon>Fabales</taxon>
        <taxon>Fabaceae</taxon>
        <taxon>Papilionoideae</taxon>
        <taxon>50 kb inversion clade</taxon>
        <taxon>NPAAA clade</taxon>
        <taxon>indigoferoid/millettioid clade</taxon>
        <taxon>Phaseoleae</taxon>
        <taxon>Mucuna</taxon>
    </lineage>
</organism>
<dbReference type="InterPro" id="IPR005162">
    <property type="entry name" value="Retrotrans_gag_dom"/>
</dbReference>
<keyword evidence="3" id="KW-1185">Reference proteome</keyword>
<dbReference type="EMBL" id="QJKJ01001755">
    <property type="protein sequence ID" value="RDY06078.1"/>
    <property type="molecule type" value="Genomic_DNA"/>
</dbReference>